<dbReference type="RefSeq" id="WP_139346266.1">
    <property type="nucleotide sequence ID" value="NZ_JACHEJ010000015.1"/>
</dbReference>
<comment type="similarity">
    <text evidence="1">Belongs to the HMG-CoA lyase family.</text>
</comment>
<keyword evidence="6" id="KW-1185">Reference proteome</keyword>
<keyword evidence="3 5" id="KW-0456">Lyase</keyword>
<feature type="domain" description="Pyruvate carboxyltransferase" evidence="4">
    <location>
        <begin position="5"/>
        <end position="277"/>
    </location>
</feature>
<dbReference type="InterPro" id="IPR013785">
    <property type="entry name" value="Aldolase_TIM"/>
</dbReference>
<dbReference type="NCBIfam" id="NF004283">
    <property type="entry name" value="PRK05692.1"/>
    <property type="match status" value="1"/>
</dbReference>
<sequence>MEIDVVCREVGPRDGLQIVGTFFPTEEKIRWIEAEAAAGVRSIQVCSFVSPRLIPQFRDAVEVAKASLAMTGLEPSVLVPNLKGAEIAVELGVRDIGFMASVSEKHSQANLRRSRAEGVEEFRRIVAFRDGLPPEKRFKLASGLSTAFGCSLQGRVSQREVLDLAGAFVEAGTDMLSVADTVGYAEPFEVKALMTEFVRQFGKSADILAHFHDTRGLGLANCFAAYEAGCRSFDGCLAGLGGCPYAPNSTGNVVFEDMVFLFEAAGIRTGIDLDRLVPIREILARNLPGEPLHGAYAKAGPRSMPDRNRISE</sequence>
<dbReference type="PROSITE" id="PS50991">
    <property type="entry name" value="PYR_CT"/>
    <property type="match status" value="1"/>
</dbReference>
<dbReference type="InterPro" id="IPR000891">
    <property type="entry name" value="PYR_CT"/>
</dbReference>
<dbReference type="InterPro" id="IPR043594">
    <property type="entry name" value="HMGL"/>
</dbReference>
<dbReference type="PANTHER" id="PTHR42738:SF7">
    <property type="entry name" value="HYDROXYMETHYLGLUTARYL-COA LYASE"/>
    <property type="match status" value="1"/>
</dbReference>
<dbReference type="AlphaFoldDB" id="A0A7W9Z0R9"/>
<dbReference type="SUPFAM" id="SSF51569">
    <property type="entry name" value="Aldolase"/>
    <property type="match status" value="1"/>
</dbReference>
<gene>
    <name evidence="5" type="ORF">HNQ75_003920</name>
</gene>
<protein>
    <submittedName>
        <fullName evidence="5">Hydroxymethylglutaryl-CoA lyase</fullName>
        <ecNumber evidence="5">4.1.3.4</ecNumber>
    </submittedName>
</protein>
<dbReference type="GO" id="GO:0004419">
    <property type="term" value="F:hydroxymethylglutaryl-CoA lyase activity"/>
    <property type="evidence" value="ECO:0007669"/>
    <property type="project" value="UniProtKB-EC"/>
</dbReference>
<keyword evidence="2" id="KW-0479">Metal-binding</keyword>
<reference evidence="5 6" key="1">
    <citation type="submission" date="2020-08" db="EMBL/GenBank/DDBJ databases">
        <title>Genomic Encyclopedia of Type Strains, Phase IV (KMG-IV): sequencing the most valuable type-strain genomes for metagenomic binning, comparative biology and taxonomic classification.</title>
        <authorList>
            <person name="Goeker M."/>
        </authorList>
    </citation>
    <scope>NUCLEOTIDE SEQUENCE [LARGE SCALE GENOMIC DNA]</scope>
    <source>
        <strain evidence="5 6">DSM 102134</strain>
    </source>
</reference>
<name>A0A7W9Z0R9_9HYPH</name>
<organism evidence="5 6">
    <name type="scientific">Pseudorhizobium flavum</name>
    <dbReference type="NCBI Taxonomy" id="1335061"/>
    <lineage>
        <taxon>Bacteria</taxon>
        <taxon>Pseudomonadati</taxon>
        <taxon>Pseudomonadota</taxon>
        <taxon>Alphaproteobacteria</taxon>
        <taxon>Hyphomicrobiales</taxon>
        <taxon>Rhizobiaceae</taxon>
        <taxon>Rhizobium/Agrobacterium group</taxon>
        <taxon>Pseudorhizobium</taxon>
    </lineage>
</organism>
<accession>A0A7W9Z0R9</accession>
<comment type="caution">
    <text evidence="5">The sequence shown here is derived from an EMBL/GenBank/DDBJ whole genome shotgun (WGS) entry which is preliminary data.</text>
</comment>
<dbReference type="GO" id="GO:0046951">
    <property type="term" value="P:ketone body biosynthetic process"/>
    <property type="evidence" value="ECO:0007669"/>
    <property type="project" value="TreeGrafter"/>
</dbReference>
<dbReference type="Gene3D" id="3.20.20.70">
    <property type="entry name" value="Aldolase class I"/>
    <property type="match status" value="1"/>
</dbReference>
<evidence type="ECO:0000259" key="4">
    <source>
        <dbReference type="PROSITE" id="PS50991"/>
    </source>
</evidence>
<evidence type="ECO:0000313" key="6">
    <source>
        <dbReference type="Proteomes" id="UP000535501"/>
    </source>
</evidence>
<dbReference type="PANTHER" id="PTHR42738">
    <property type="entry name" value="HYDROXYMETHYLGLUTARYL-COA LYASE"/>
    <property type="match status" value="1"/>
</dbReference>
<dbReference type="CDD" id="cd07938">
    <property type="entry name" value="DRE_TIM_HMGL"/>
    <property type="match status" value="1"/>
</dbReference>
<dbReference type="GO" id="GO:0006552">
    <property type="term" value="P:L-leucine catabolic process"/>
    <property type="evidence" value="ECO:0007669"/>
    <property type="project" value="TreeGrafter"/>
</dbReference>
<dbReference type="EMBL" id="JACHEJ010000015">
    <property type="protein sequence ID" value="MBB6181932.1"/>
    <property type="molecule type" value="Genomic_DNA"/>
</dbReference>
<evidence type="ECO:0000256" key="3">
    <source>
        <dbReference type="ARBA" id="ARBA00023239"/>
    </source>
</evidence>
<evidence type="ECO:0000313" key="5">
    <source>
        <dbReference type="EMBL" id="MBB6181932.1"/>
    </source>
</evidence>
<evidence type="ECO:0000256" key="1">
    <source>
        <dbReference type="ARBA" id="ARBA00009405"/>
    </source>
</evidence>
<proteinExistence type="inferred from homology"/>
<dbReference type="EC" id="4.1.3.4" evidence="5"/>
<dbReference type="GO" id="GO:0046872">
    <property type="term" value="F:metal ion binding"/>
    <property type="evidence" value="ECO:0007669"/>
    <property type="project" value="UniProtKB-KW"/>
</dbReference>
<evidence type="ECO:0000256" key="2">
    <source>
        <dbReference type="ARBA" id="ARBA00022723"/>
    </source>
</evidence>
<dbReference type="Proteomes" id="UP000535501">
    <property type="component" value="Unassembled WGS sequence"/>
</dbReference>
<dbReference type="Pfam" id="PF00682">
    <property type="entry name" value="HMGL-like"/>
    <property type="match status" value="1"/>
</dbReference>